<dbReference type="KEGG" id="ccl:Clocl_1442"/>
<proteinExistence type="predicted"/>
<evidence type="ECO:0008006" key="3">
    <source>
        <dbReference type="Google" id="ProtNLM"/>
    </source>
</evidence>
<protein>
    <recommendedName>
        <fullName evidence="3">DUF2225 domain-containing protein</fullName>
    </recommendedName>
</protein>
<dbReference type="STRING" id="720554.Clocl_1442"/>
<dbReference type="InterPro" id="IPR018708">
    <property type="entry name" value="DUF2225"/>
</dbReference>
<dbReference type="EMBL" id="CP003065">
    <property type="protein sequence ID" value="AEV68092.1"/>
    <property type="molecule type" value="Genomic_DNA"/>
</dbReference>
<dbReference type="eggNOG" id="COG1655">
    <property type="taxonomic scope" value="Bacteria"/>
</dbReference>
<dbReference type="RefSeq" id="WP_014254705.1">
    <property type="nucleotide sequence ID" value="NC_016627.1"/>
</dbReference>
<dbReference type="Pfam" id="PF09986">
    <property type="entry name" value="DUF2225"/>
    <property type="match status" value="1"/>
</dbReference>
<keyword evidence="2" id="KW-1185">Reference proteome</keyword>
<dbReference type="InterPro" id="IPR011990">
    <property type="entry name" value="TPR-like_helical_dom_sf"/>
</dbReference>
<evidence type="ECO:0000313" key="1">
    <source>
        <dbReference type="EMBL" id="AEV68092.1"/>
    </source>
</evidence>
<dbReference type="AlphaFoldDB" id="G8M1B6"/>
<dbReference type="Gene3D" id="1.25.40.10">
    <property type="entry name" value="Tetratricopeptide repeat domain"/>
    <property type="match status" value="1"/>
</dbReference>
<gene>
    <name evidence="1" type="ordered locus">Clocl_1442</name>
</gene>
<dbReference type="HOGENOM" id="CLU_074582_1_0_9"/>
<dbReference type="OrthoDB" id="9780343at2"/>
<dbReference type="SUPFAM" id="SSF48452">
    <property type="entry name" value="TPR-like"/>
    <property type="match status" value="1"/>
</dbReference>
<accession>G8M1B6</accession>
<sequence length="228" mass="26818">MNDALYSKELVCPVCKNKIEVTKVKSKACVVSSKDTDFCLYYEGINPILYEAWVCEYCGYAALGERFEELTDKQAQKIKTGISPYWKSRSFNGERNIDLALEAYKLALYNLQKIEAKSSELAKVCIRIAWLYRMKKDEREYDFLKHALRFYLDTYENEKFPVNKLDEYTCMYMIAELYRRTGNVDEAVLWFSRLITSPGAKENKVLVEYAREQYYLAKEQKENSKQIS</sequence>
<organism evidence="1 2">
    <name type="scientific">Acetivibrio clariflavus (strain DSM 19732 / NBRC 101661 / EBR45)</name>
    <name type="common">Clostridium clariflavum</name>
    <dbReference type="NCBI Taxonomy" id="720554"/>
    <lineage>
        <taxon>Bacteria</taxon>
        <taxon>Bacillati</taxon>
        <taxon>Bacillota</taxon>
        <taxon>Clostridia</taxon>
        <taxon>Eubacteriales</taxon>
        <taxon>Oscillospiraceae</taxon>
        <taxon>Acetivibrio</taxon>
    </lineage>
</organism>
<reference evidence="2" key="1">
    <citation type="submission" date="2011-12" db="EMBL/GenBank/DDBJ databases">
        <title>Complete sequence of Clostridium clariflavum DSM 19732.</title>
        <authorList>
            <consortium name="US DOE Joint Genome Institute"/>
            <person name="Lucas S."/>
            <person name="Han J."/>
            <person name="Lapidus A."/>
            <person name="Cheng J.-F."/>
            <person name="Goodwin L."/>
            <person name="Pitluck S."/>
            <person name="Peters L."/>
            <person name="Teshima H."/>
            <person name="Detter J.C."/>
            <person name="Han C."/>
            <person name="Tapia R."/>
            <person name="Land M."/>
            <person name="Hauser L."/>
            <person name="Kyrpides N."/>
            <person name="Ivanova N."/>
            <person name="Pagani I."/>
            <person name="Kitzmiller T."/>
            <person name="Lynd L."/>
            <person name="Izquierdo J."/>
            <person name="Woyke T."/>
        </authorList>
    </citation>
    <scope>NUCLEOTIDE SEQUENCE [LARGE SCALE GENOMIC DNA]</scope>
    <source>
        <strain evidence="2">DSM 19732 / NBRC 101661 / EBR45</strain>
    </source>
</reference>
<name>G8M1B6_ACECE</name>
<evidence type="ECO:0000313" key="2">
    <source>
        <dbReference type="Proteomes" id="UP000005435"/>
    </source>
</evidence>
<dbReference type="Proteomes" id="UP000005435">
    <property type="component" value="Chromosome"/>
</dbReference>
<reference evidence="1 2" key="2">
    <citation type="journal article" date="2012" name="Stand. Genomic Sci.">
        <title>Complete Genome Sequence of Clostridium clariflavum DSM 19732.</title>
        <authorList>
            <person name="Izquierdo J.A."/>
            <person name="Goodwin L."/>
            <person name="Davenport K.W."/>
            <person name="Teshima H."/>
            <person name="Bruce D."/>
            <person name="Detter C."/>
            <person name="Tapia R."/>
            <person name="Han S."/>
            <person name="Land M."/>
            <person name="Hauser L."/>
            <person name="Jeffries C.D."/>
            <person name="Han J."/>
            <person name="Pitluck S."/>
            <person name="Nolan M."/>
            <person name="Chen A."/>
            <person name="Huntemann M."/>
            <person name="Mavromatis K."/>
            <person name="Mikhailova N."/>
            <person name="Liolios K."/>
            <person name="Woyke T."/>
            <person name="Lynd L.R."/>
        </authorList>
    </citation>
    <scope>NUCLEOTIDE SEQUENCE [LARGE SCALE GENOMIC DNA]</scope>
    <source>
        <strain evidence="2">DSM 19732 / NBRC 101661 / EBR45</strain>
    </source>
</reference>